<dbReference type="AlphaFoldDB" id="A0A7W8Y9P9"/>
<dbReference type="CDD" id="cd03794">
    <property type="entry name" value="GT4_WbuB-like"/>
    <property type="match status" value="1"/>
</dbReference>
<feature type="domain" description="Glycosyl transferase family 1" evidence="4">
    <location>
        <begin position="794"/>
        <end position="967"/>
    </location>
</feature>
<dbReference type="PANTHER" id="PTHR45947:SF3">
    <property type="entry name" value="SULFOQUINOVOSYL TRANSFERASE SQD2"/>
    <property type="match status" value="1"/>
</dbReference>
<comment type="caution">
    <text evidence="6">The sequence shown here is derived from an EMBL/GenBank/DDBJ whole genome shotgun (WGS) entry which is preliminary data.</text>
</comment>
<proteinExistence type="predicted"/>
<keyword evidence="7" id="KW-1185">Reference proteome</keyword>
<dbReference type="Gene3D" id="3.40.50.2000">
    <property type="entry name" value="Glycogen Phosphorylase B"/>
    <property type="match status" value="4"/>
</dbReference>
<dbReference type="GO" id="GO:0016758">
    <property type="term" value="F:hexosyltransferase activity"/>
    <property type="evidence" value="ECO:0007669"/>
    <property type="project" value="TreeGrafter"/>
</dbReference>
<feature type="domain" description="Glycosyltransferase subfamily 4-like N-terminal" evidence="5">
    <location>
        <begin position="602"/>
        <end position="780"/>
    </location>
</feature>
<dbReference type="PANTHER" id="PTHR45947">
    <property type="entry name" value="SULFOQUINOVOSYL TRANSFERASE SQD2"/>
    <property type="match status" value="1"/>
</dbReference>
<evidence type="ECO:0000256" key="1">
    <source>
        <dbReference type="ARBA" id="ARBA00021292"/>
    </source>
</evidence>
<evidence type="ECO:0000256" key="2">
    <source>
        <dbReference type="ARBA" id="ARBA00022676"/>
    </source>
</evidence>
<organism evidence="6 7">
    <name type="scientific">Neomicrococcus lactis</name>
    <dbReference type="NCBI Taxonomy" id="732241"/>
    <lineage>
        <taxon>Bacteria</taxon>
        <taxon>Bacillati</taxon>
        <taxon>Actinomycetota</taxon>
        <taxon>Actinomycetes</taxon>
        <taxon>Micrococcales</taxon>
        <taxon>Micrococcaceae</taxon>
        <taxon>Neomicrococcus</taxon>
    </lineage>
</organism>
<accession>A0A7W8Y9P9</accession>
<reference evidence="6 7" key="1">
    <citation type="submission" date="2020-08" db="EMBL/GenBank/DDBJ databases">
        <title>Sequencing the genomes of 1000 actinobacteria strains.</title>
        <authorList>
            <person name="Klenk H.-P."/>
        </authorList>
    </citation>
    <scope>NUCLEOTIDE SEQUENCE [LARGE SCALE GENOMIC DNA]</scope>
    <source>
        <strain evidence="6 7">DSM 23694</strain>
    </source>
</reference>
<name>A0A7W8Y9P9_9MICC</name>
<dbReference type="SUPFAM" id="SSF53756">
    <property type="entry name" value="UDP-Glycosyltransferase/glycogen phosphorylase"/>
    <property type="match status" value="2"/>
</dbReference>
<dbReference type="EMBL" id="JACHBL010000001">
    <property type="protein sequence ID" value="MBB5597519.1"/>
    <property type="molecule type" value="Genomic_DNA"/>
</dbReference>
<evidence type="ECO:0000256" key="3">
    <source>
        <dbReference type="ARBA" id="ARBA00022679"/>
    </source>
</evidence>
<dbReference type="Pfam" id="PF13579">
    <property type="entry name" value="Glyco_trans_4_4"/>
    <property type="match status" value="2"/>
</dbReference>
<keyword evidence="2" id="KW-0328">Glycosyltransferase</keyword>
<dbReference type="RefSeq" id="WP_183640552.1">
    <property type="nucleotide sequence ID" value="NZ_JACHBL010000001.1"/>
</dbReference>
<protein>
    <recommendedName>
        <fullName evidence="1">D-inositol 3-phosphate glycosyltransferase</fullName>
    </recommendedName>
</protein>
<dbReference type="InterPro" id="IPR050194">
    <property type="entry name" value="Glycosyltransferase_grp1"/>
</dbReference>
<evidence type="ECO:0000313" key="6">
    <source>
        <dbReference type="EMBL" id="MBB5597519.1"/>
    </source>
</evidence>
<dbReference type="InterPro" id="IPR028098">
    <property type="entry name" value="Glyco_trans_4-like_N"/>
</dbReference>
<keyword evidence="3 6" id="KW-0808">Transferase</keyword>
<dbReference type="GO" id="GO:1901137">
    <property type="term" value="P:carbohydrate derivative biosynthetic process"/>
    <property type="evidence" value="ECO:0007669"/>
    <property type="project" value="UniProtKB-ARBA"/>
</dbReference>
<gene>
    <name evidence="6" type="ORF">BKA12_000599</name>
</gene>
<evidence type="ECO:0000259" key="5">
    <source>
        <dbReference type="Pfam" id="PF13579"/>
    </source>
</evidence>
<evidence type="ECO:0000259" key="4">
    <source>
        <dbReference type="Pfam" id="PF00534"/>
    </source>
</evidence>
<sequence length="991" mass="107670">MVRLLLITHSYSPENTPPSRRWIAFTKALRDLGWDVDVVAPHPSQYDAAASAEQKASLTLGEFGERIHRVPLLDFGGSRSGKLASNLLSAGLSVPLSLIFTKPDVVAVTVPALPTIAAGYVASRLRNVPLIVDMRDAWPDLAREARIVTSESPGIMERVVSGVQKRADLVITVTQGFADVMRARGSRRVITIPNGVHIHQLPALGAPDPHEGPLRVLYMGNHGESQNLQLLIDAAKLAGDDVHVRIVGQGTQKKWLQDYAASIGSPVEFLPQVDSAGAVEMYRWADTCVVSLRPDWPSFELTVPSKTYELLSIGRHITAIVKGEGANIIQEAQAGDVVPAEADAVVALWRELKNDPSKLDRGVRGRAWVLEHANFASLAQRFAHSVEELVSPQKVAMVDQSSTRSSIKGLQGKARTLARNAAVAARTVSQHVADDPMVLALQVSRRLPRTAVSATAKAGLKIFTADNSVPGALLRAIDGDEKGLATRLERVAQSPTDGSYRDALQRALLADAAVASGLPQHADRLLDGAPQNNNWVRAAVARRAAFRGDMDAAAQGRDERLAAELRVFEGSKLELPKQPNYRPLDHKTVHFLTNSLPHTGSGYAQRSHSILRSLVGAGWDVRAVTRIGYPVVVGKLLAQDEDRVGEVTYHRLMPPKWWGTTGNGLEEQLQLSAEMLLEYVLKERPAVLHTTTHFVNGIVVRAVAEAVGIPWVYEVRGQLADTWASTREESARESQRYKLFVEREQEIARSASAVVTLGAEMRDTLIAQGVDPERIILCPNAVGGPFLEAPGTHEDARRALGLDPDAQYIGTISSIVGYEGLDDLVTAFAKVRKTNSRVKLLIVGDGVVLPALKRQAQELGVSEHCIFPGRVDRALAPTYHQAMNIFVVPRKDLDVTRNVTPLKPVEASASERPVIASNLPALRELVHDGDNGVTVPAEDPSALADAITDLLEDPARQQEMGRAGRAWVLADRTWTANAEKYAALYTRLTAQ</sequence>
<evidence type="ECO:0000313" key="7">
    <source>
        <dbReference type="Proteomes" id="UP000523863"/>
    </source>
</evidence>
<dbReference type="CDD" id="cd03801">
    <property type="entry name" value="GT4_PimA-like"/>
    <property type="match status" value="1"/>
</dbReference>
<dbReference type="Pfam" id="PF13692">
    <property type="entry name" value="Glyco_trans_1_4"/>
    <property type="match status" value="1"/>
</dbReference>
<dbReference type="Pfam" id="PF00534">
    <property type="entry name" value="Glycos_transf_1"/>
    <property type="match status" value="1"/>
</dbReference>
<feature type="domain" description="Glycosyltransferase subfamily 4-like N-terminal" evidence="5">
    <location>
        <begin position="26"/>
        <end position="195"/>
    </location>
</feature>
<dbReference type="Proteomes" id="UP000523863">
    <property type="component" value="Unassembled WGS sequence"/>
</dbReference>
<dbReference type="InterPro" id="IPR001296">
    <property type="entry name" value="Glyco_trans_1"/>
</dbReference>